<evidence type="ECO:0000313" key="2">
    <source>
        <dbReference type="Proteomes" id="UP000318093"/>
    </source>
</evidence>
<organism evidence="1 2">
    <name type="scientific">Candidatus Segetimicrobium genomatis</name>
    <dbReference type="NCBI Taxonomy" id="2569760"/>
    <lineage>
        <taxon>Bacteria</taxon>
        <taxon>Bacillati</taxon>
        <taxon>Candidatus Sysuimicrobiota</taxon>
        <taxon>Candidatus Sysuimicrobiia</taxon>
        <taxon>Candidatus Sysuimicrobiales</taxon>
        <taxon>Candidatus Segetimicrobiaceae</taxon>
        <taxon>Candidatus Segetimicrobium</taxon>
    </lineage>
</organism>
<gene>
    <name evidence="1" type="ORF">E6H03_05930</name>
</gene>
<evidence type="ECO:0000313" key="1">
    <source>
        <dbReference type="EMBL" id="TMI82205.1"/>
    </source>
</evidence>
<dbReference type="EMBL" id="VBAN01000174">
    <property type="protein sequence ID" value="TMI82205.1"/>
    <property type="molecule type" value="Genomic_DNA"/>
</dbReference>
<dbReference type="Proteomes" id="UP000318093">
    <property type="component" value="Unassembled WGS sequence"/>
</dbReference>
<dbReference type="InterPro" id="IPR011964">
    <property type="entry name" value="YVTN_b-propeller_repeat"/>
</dbReference>
<feature type="non-terminal residue" evidence="1">
    <location>
        <position position="1"/>
    </location>
</feature>
<sequence length="43" mass="4374">RHVYVANNGDNTVSVIDTATNTLSAGPLRVGISPSGFGIFTGP</sequence>
<accession>A0A537JFA9</accession>
<evidence type="ECO:0008006" key="3">
    <source>
        <dbReference type="Google" id="ProtNLM"/>
    </source>
</evidence>
<dbReference type="Gene3D" id="2.130.10.10">
    <property type="entry name" value="YVTN repeat-like/Quinoprotein amine dehydrogenase"/>
    <property type="match status" value="1"/>
</dbReference>
<comment type="caution">
    <text evidence="1">The sequence shown here is derived from an EMBL/GenBank/DDBJ whole genome shotgun (WGS) entry which is preliminary data.</text>
</comment>
<dbReference type="NCBIfam" id="TIGR02276">
    <property type="entry name" value="beta_rpt_yvtn"/>
    <property type="match status" value="1"/>
</dbReference>
<dbReference type="InterPro" id="IPR011045">
    <property type="entry name" value="N2O_reductase_N"/>
</dbReference>
<reference evidence="1 2" key="1">
    <citation type="journal article" date="2019" name="Nat. Microbiol.">
        <title>Mediterranean grassland soil C-N compound turnover is dependent on rainfall and depth, and is mediated by genomically divergent microorganisms.</title>
        <authorList>
            <person name="Diamond S."/>
            <person name="Andeer P.F."/>
            <person name="Li Z."/>
            <person name="Crits-Christoph A."/>
            <person name="Burstein D."/>
            <person name="Anantharaman K."/>
            <person name="Lane K.R."/>
            <person name="Thomas B.C."/>
            <person name="Pan C."/>
            <person name="Northen T.R."/>
            <person name="Banfield J.F."/>
        </authorList>
    </citation>
    <scope>NUCLEOTIDE SEQUENCE [LARGE SCALE GENOMIC DNA]</scope>
    <source>
        <strain evidence="1">NP_6</strain>
    </source>
</reference>
<proteinExistence type="predicted"/>
<protein>
    <recommendedName>
        <fullName evidence="3">YncE family protein</fullName>
    </recommendedName>
</protein>
<name>A0A537JFA9_9BACT</name>
<dbReference type="SUPFAM" id="SSF50974">
    <property type="entry name" value="Nitrous oxide reductase, N-terminal domain"/>
    <property type="match status" value="1"/>
</dbReference>
<dbReference type="InterPro" id="IPR015943">
    <property type="entry name" value="WD40/YVTN_repeat-like_dom_sf"/>
</dbReference>
<dbReference type="AlphaFoldDB" id="A0A537JFA9"/>